<proteinExistence type="predicted"/>
<dbReference type="EMBL" id="JAFDVH010000011">
    <property type="protein sequence ID" value="KAG7467997.1"/>
    <property type="molecule type" value="Genomic_DNA"/>
</dbReference>
<reference evidence="1" key="1">
    <citation type="submission" date="2021-01" db="EMBL/GenBank/DDBJ databases">
        <authorList>
            <person name="Zahm M."/>
            <person name="Roques C."/>
            <person name="Cabau C."/>
            <person name="Klopp C."/>
            <person name="Donnadieu C."/>
            <person name="Jouanno E."/>
            <person name="Lampietro C."/>
            <person name="Louis A."/>
            <person name="Herpin A."/>
            <person name="Echchiki A."/>
            <person name="Berthelot C."/>
            <person name="Parey E."/>
            <person name="Roest-Crollius H."/>
            <person name="Braasch I."/>
            <person name="Postlethwait J."/>
            <person name="Bobe J."/>
            <person name="Montfort J."/>
            <person name="Bouchez O."/>
            <person name="Begum T."/>
            <person name="Mejri S."/>
            <person name="Adams A."/>
            <person name="Chen W.-J."/>
            <person name="Guiguen Y."/>
        </authorList>
    </citation>
    <scope>NUCLEOTIDE SEQUENCE</scope>
    <source>
        <strain evidence="1">YG-15Mar2019-1</strain>
        <tissue evidence="1">Brain</tissue>
    </source>
</reference>
<organism evidence="1 2">
    <name type="scientific">Megalops atlanticus</name>
    <name type="common">Tarpon</name>
    <name type="synonym">Clupea gigantea</name>
    <dbReference type="NCBI Taxonomy" id="7932"/>
    <lineage>
        <taxon>Eukaryota</taxon>
        <taxon>Metazoa</taxon>
        <taxon>Chordata</taxon>
        <taxon>Craniata</taxon>
        <taxon>Vertebrata</taxon>
        <taxon>Euteleostomi</taxon>
        <taxon>Actinopterygii</taxon>
        <taxon>Neopterygii</taxon>
        <taxon>Teleostei</taxon>
        <taxon>Elopiformes</taxon>
        <taxon>Megalopidae</taxon>
        <taxon>Megalops</taxon>
    </lineage>
</organism>
<accession>A0A9D3PVZ6</accession>
<name>A0A9D3PVZ6_MEGAT</name>
<evidence type="ECO:0000313" key="2">
    <source>
        <dbReference type="Proteomes" id="UP001046870"/>
    </source>
</evidence>
<protein>
    <submittedName>
        <fullName evidence="1">Uncharacterized protein</fullName>
    </submittedName>
</protein>
<keyword evidence="2" id="KW-1185">Reference proteome</keyword>
<dbReference type="Proteomes" id="UP001046870">
    <property type="component" value="Chromosome 11"/>
</dbReference>
<sequence length="70" mass="8197">MANFSRKRVRREINFHINSFVFQHQRTDLYNEDVLSVELSVYPIHTADALWFCLLWWKGADNSTGGKPLG</sequence>
<gene>
    <name evidence="1" type="ORF">MATL_G00138100</name>
</gene>
<dbReference type="AlphaFoldDB" id="A0A9D3PVZ6"/>
<comment type="caution">
    <text evidence="1">The sequence shown here is derived from an EMBL/GenBank/DDBJ whole genome shotgun (WGS) entry which is preliminary data.</text>
</comment>
<evidence type="ECO:0000313" key="1">
    <source>
        <dbReference type="EMBL" id="KAG7467997.1"/>
    </source>
</evidence>